<dbReference type="SUPFAM" id="SSF54928">
    <property type="entry name" value="RNA-binding domain, RBD"/>
    <property type="match status" value="1"/>
</dbReference>
<organism evidence="5 6">
    <name type="scientific">Meloidogyne hapla</name>
    <name type="common">Root-knot nematode worm</name>
    <dbReference type="NCBI Taxonomy" id="6305"/>
    <lineage>
        <taxon>Eukaryota</taxon>
        <taxon>Metazoa</taxon>
        <taxon>Ecdysozoa</taxon>
        <taxon>Nematoda</taxon>
        <taxon>Chromadorea</taxon>
        <taxon>Rhabditida</taxon>
        <taxon>Tylenchina</taxon>
        <taxon>Tylenchomorpha</taxon>
        <taxon>Tylenchoidea</taxon>
        <taxon>Meloidogynidae</taxon>
        <taxon>Meloidogyninae</taxon>
        <taxon>Meloidogyne</taxon>
    </lineage>
</organism>
<feature type="region of interest" description="Disordered" evidence="3">
    <location>
        <begin position="1"/>
        <end position="67"/>
    </location>
</feature>
<dbReference type="InterPro" id="IPR035979">
    <property type="entry name" value="RBD_domain_sf"/>
</dbReference>
<dbReference type="Gene3D" id="3.30.70.330">
    <property type="match status" value="1"/>
</dbReference>
<dbReference type="PROSITE" id="PS50102">
    <property type="entry name" value="RRM"/>
    <property type="match status" value="1"/>
</dbReference>
<dbReference type="Pfam" id="PF18360">
    <property type="entry name" value="hnRNP_Q_AcD"/>
    <property type="match status" value="1"/>
</dbReference>
<proteinExistence type="predicted"/>
<dbReference type="AlphaFoldDB" id="A0A1I8BU24"/>
<sequence length="305" mass="34356">MSEIEKMDSNDIQNEVKPIENDNKTSEDVATKIEAALQDEPCVATTNGGTTGDGQVEGEHSNDVNKVEEAKEEQMEEIKVEQQVDSQLPEKNYEDNEAYKMFMSKNLHKPVADTLMKMFEELGTTTAEFDDRAVEMLATFPSEQGKYIIKELHNSHLFGVQNVPQYLMSVMRNFRDRLRSMGAQSAMDLPLIPGPDPIKMKALIERTQYQLEVTVGQRKYHSPPGYEGPDPNQSGEGGCVYIGQIPKEVYEDTLVPLFEQAGQLYDLRIMMDPVLGKSRGYGFLIFCKKADAIEAAKKVSFSFFL</sequence>
<evidence type="ECO:0000256" key="3">
    <source>
        <dbReference type="SAM" id="MobiDB-lite"/>
    </source>
</evidence>
<dbReference type="PANTHER" id="PTHR21245">
    <property type="entry name" value="HETEROGENEOUS NUCLEAR RIBONUCLEOPROTEIN"/>
    <property type="match status" value="1"/>
</dbReference>
<evidence type="ECO:0000313" key="5">
    <source>
        <dbReference type="Proteomes" id="UP000095281"/>
    </source>
</evidence>
<name>A0A1I8BU24_MELHA</name>
<dbReference type="Pfam" id="PF00076">
    <property type="entry name" value="RRM_1"/>
    <property type="match status" value="1"/>
</dbReference>
<protein>
    <submittedName>
        <fullName evidence="6">RRM domain-containing protein</fullName>
    </submittedName>
</protein>
<feature type="compositionally biased region" description="Basic and acidic residues" evidence="3">
    <location>
        <begin position="17"/>
        <end position="31"/>
    </location>
</feature>
<evidence type="ECO:0000313" key="6">
    <source>
        <dbReference type="WBParaSite" id="MhA1_Contig594.frz3.gene5"/>
    </source>
</evidence>
<dbReference type="InterPro" id="IPR000504">
    <property type="entry name" value="RRM_dom"/>
</dbReference>
<dbReference type="CDD" id="cd21039">
    <property type="entry name" value="NURR"/>
    <property type="match status" value="1"/>
</dbReference>
<keyword evidence="5" id="KW-1185">Reference proteome</keyword>
<keyword evidence="1 2" id="KW-0694">RNA-binding</keyword>
<dbReference type="Proteomes" id="UP000095281">
    <property type="component" value="Unplaced"/>
</dbReference>
<reference evidence="6" key="1">
    <citation type="submission" date="2016-11" db="UniProtKB">
        <authorList>
            <consortium name="WormBaseParasite"/>
        </authorList>
    </citation>
    <scope>IDENTIFICATION</scope>
</reference>
<dbReference type="WBParaSite" id="MhA1_Contig594.frz3.gene5">
    <property type="protein sequence ID" value="MhA1_Contig594.frz3.gene5"/>
    <property type="gene ID" value="MhA1_Contig594.frz3.gene5"/>
</dbReference>
<evidence type="ECO:0000259" key="4">
    <source>
        <dbReference type="PROSITE" id="PS50102"/>
    </source>
</evidence>
<feature type="compositionally biased region" description="Basic and acidic residues" evidence="3">
    <location>
        <begin position="57"/>
        <end position="67"/>
    </location>
</feature>
<accession>A0A1I8BU24</accession>
<dbReference type="InterPro" id="IPR041337">
    <property type="entry name" value="hnRNP_Q_AcD"/>
</dbReference>
<evidence type="ECO:0000256" key="2">
    <source>
        <dbReference type="PROSITE-ProRule" id="PRU00176"/>
    </source>
</evidence>
<dbReference type="SMART" id="SM00360">
    <property type="entry name" value="RRM"/>
    <property type="match status" value="1"/>
</dbReference>
<feature type="domain" description="RRM" evidence="4">
    <location>
        <begin position="238"/>
        <end position="305"/>
    </location>
</feature>
<dbReference type="GO" id="GO:0003723">
    <property type="term" value="F:RNA binding"/>
    <property type="evidence" value="ECO:0007669"/>
    <property type="project" value="UniProtKB-UniRule"/>
</dbReference>
<dbReference type="InterPro" id="IPR012677">
    <property type="entry name" value="Nucleotide-bd_a/b_plait_sf"/>
</dbReference>
<evidence type="ECO:0000256" key="1">
    <source>
        <dbReference type="ARBA" id="ARBA00022884"/>
    </source>
</evidence>